<sequence length="681" mass="73402">MYVRHHEAGASLIIVVLGTLLVLALVIAMTSTVTLRTTRTSADNQAALGAQYASEAALARARSIMAIHARHLQSLTIKKGTTHQALMAQLGSLCNTGPLTLPENITMLPADGQDLCRISPIQENDNARLGFFVSNSVNTGAMTNSQWVEYWKTMLRGHRSVLLTEEQTSHTYSFGSSVRTVSEVTGGIVPDSIRVYPTGALRIMMQVTPITATTRVLAGNREIARKRYVEGTTNSIYTELSQPPFSQYQYFVNRRLTPSGSRLVFWDQDRFEGRVHANGTGGVDAPLFYATTSTGGPRFQGKYTSTANLEWSTSTPAKAPESQMFQGGAAFGVDRITLPGNANNQRLAAAGLATNQQPRPACLNAADPITMCLRQTFTTATSLPDGVYASRPGESTFAGGIYVKGNVADLKVTRSDNLQTIAITQGTTTTMFRQVNATKWEVYRGSTLVSTLNNSFNGMLFVDGQVGTANPKGTGGLRGDGTSAGDLAGQTQLTVAASSDIFIKDNLTYADSPSSPEAKNVLGVYSEAGNIKVNGPENQDLIVDATLMAAAPGKGFGTVDFQTSRGSPQPKVRIMGGIIEEQSQGVGTTSRLVPVYRTERVCVRENANGSCREYRNYQVLDRYEEQAGAGYSRDFRWDARFNNRGFAPPFFPTQQNYEISSSEGLGKALVRPGGFKAEASP</sequence>
<dbReference type="HOGENOM" id="CLU_392749_0_0_0"/>
<name>C1CXY6_DEIDV</name>
<dbReference type="AlphaFoldDB" id="C1CXY6"/>
<dbReference type="EMBL" id="CP001114">
    <property type="protein sequence ID" value="ACO46942.1"/>
    <property type="molecule type" value="Genomic_DNA"/>
</dbReference>
<dbReference type="PaxDb" id="546414-Deide_19451"/>
<dbReference type="KEGG" id="ddr:Deide_19451"/>
<accession>C1CXY6</accession>
<evidence type="ECO:0000313" key="2">
    <source>
        <dbReference type="EMBL" id="ACO46942.1"/>
    </source>
</evidence>
<proteinExistence type="predicted"/>
<evidence type="ECO:0008006" key="4">
    <source>
        <dbReference type="Google" id="ProtNLM"/>
    </source>
</evidence>
<dbReference type="STRING" id="546414.Deide_19451"/>
<evidence type="ECO:0000256" key="1">
    <source>
        <dbReference type="SAM" id="Phobius"/>
    </source>
</evidence>
<keyword evidence="3" id="KW-1185">Reference proteome</keyword>
<keyword evidence="1" id="KW-1133">Transmembrane helix</keyword>
<dbReference type="eggNOG" id="COG3156">
    <property type="taxonomic scope" value="Bacteria"/>
</dbReference>
<gene>
    <name evidence="2" type="ordered locus">Deide_19451</name>
</gene>
<feature type="transmembrane region" description="Helical" evidence="1">
    <location>
        <begin position="12"/>
        <end position="35"/>
    </location>
</feature>
<keyword evidence="1" id="KW-0812">Transmembrane</keyword>
<reference evidence="2 3" key="1">
    <citation type="journal article" date="2009" name="PLoS Genet.">
        <title>Alliance of proteomics and genomics to unravel the specificities of Sahara bacterium Deinococcus deserti.</title>
        <authorList>
            <person name="de Groot A."/>
            <person name="Dulermo R."/>
            <person name="Ortet P."/>
            <person name="Blanchard L."/>
            <person name="Guerin P."/>
            <person name="Fernandez B."/>
            <person name="Vacherie B."/>
            <person name="Dossat C."/>
            <person name="Jolivet E."/>
            <person name="Siguier P."/>
            <person name="Chandler M."/>
            <person name="Barakat M."/>
            <person name="Dedieu A."/>
            <person name="Barbe V."/>
            <person name="Heulin T."/>
            <person name="Sommer S."/>
            <person name="Achouak W."/>
            <person name="Armengaud J."/>
        </authorList>
    </citation>
    <scope>NUCLEOTIDE SEQUENCE [LARGE SCALE GENOMIC DNA]</scope>
    <source>
        <strain evidence="3">DSM 17065 / CIP 109153 / LMG 22923 / VCD115</strain>
    </source>
</reference>
<organism evidence="2 3">
    <name type="scientific">Deinococcus deserti (strain DSM 17065 / CIP 109153 / LMG 22923 / VCD115)</name>
    <dbReference type="NCBI Taxonomy" id="546414"/>
    <lineage>
        <taxon>Bacteria</taxon>
        <taxon>Thermotogati</taxon>
        <taxon>Deinococcota</taxon>
        <taxon>Deinococci</taxon>
        <taxon>Deinococcales</taxon>
        <taxon>Deinococcaceae</taxon>
        <taxon>Deinococcus</taxon>
    </lineage>
</organism>
<protein>
    <recommendedName>
        <fullName evidence="4">DUF4900 domain-containing protein</fullName>
    </recommendedName>
</protein>
<dbReference type="Proteomes" id="UP000002208">
    <property type="component" value="Chromosome"/>
</dbReference>
<evidence type="ECO:0000313" key="3">
    <source>
        <dbReference type="Proteomes" id="UP000002208"/>
    </source>
</evidence>
<keyword evidence="1" id="KW-0472">Membrane</keyword>